<name>A0ACC3YFL0_COLTU</name>
<protein>
    <submittedName>
        <fullName evidence="1">Uncharacterized protein</fullName>
    </submittedName>
</protein>
<dbReference type="Proteomes" id="UP000805649">
    <property type="component" value="Unassembled WGS sequence"/>
</dbReference>
<accession>A0ACC3YFL0</accession>
<evidence type="ECO:0000313" key="1">
    <source>
        <dbReference type="EMBL" id="KAL0930643.1"/>
    </source>
</evidence>
<evidence type="ECO:0000313" key="2">
    <source>
        <dbReference type="Proteomes" id="UP000805649"/>
    </source>
</evidence>
<reference evidence="1 2" key="1">
    <citation type="journal article" date="2020" name="Phytopathology">
        <title>Genome Sequence Resources of Colletotrichum truncatum, C. plurivorum, C. musicola, and C. sojae: Four Species Pathogenic to Soybean (Glycine max).</title>
        <authorList>
            <person name="Rogerio F."/>
            <person name="Boufleur T.R."/>
            <person name="Ciampi-Guillardi M."/>
            <person name="Sukno S.A."/>
            <person name="Thon M.R."/>
            <person name="Massola Junior N.S."/>
            <person name="Baroncelli R."/>
        </authorList>
    </citation>
    <scope>NUCLEOTIDE SEQUENCE [LARGE SCALE GENOMIC DNA]</scope>
    <source>
        <strain evidence="1 2">CMES1059</strain>
    </source>
</reference>
<gene>
    <name evidence="1" type="ORF">CTRU02_214718</name>
</gene>
<sequence>MNAETRSQHEDCKSISILARRAEAVPSVVLGVAEKLRVEIERVVVVSGPERQHHHHHHHGGGGGGGGQRWLRYFVIALVVWSCSHATRTLRRIVAHPHSRYPARLIPKARCWVLLSVGFFFIGLFCLCMEFLSKTMSGLHEARLCVGRLFGGGGLPENCDEKAAGYRLRILKCDSQRVLDRCMEFWEHEALRILVGPQRADASVIPLILVIINSIPRAIRDCLWVPFLSEGEFEKFLYSSLDFWEFKLTRILRGSDGLKAKPD</sequence>
<dbReference type="EMBL" id="VUJX02000011">
    <property type="protein sequence ID" value="KAL0930643.1"/>
    <property type="molecule type" value="Genomic_DNA"/>
</dbReference>
<keyword evidence="2" id="KW-1185">Reference proteome</keyword>
<organism evidence="1 2">
    <name type="scientific">Colletotrichum truncatum</name>
    <name type="common">Anthracnose fungus</name>
    <name type="synonym">Colletotrichum capsici</name>
    <dbReference type="NCBI Taxonomy" id="5467"/>
    <lineage>
        <taxon>Eukaryota</taxon>
        <taxon>Fungi</taxon>
        <taxon>Dikarya</taxon>
        <taxon>Ascomycota</taxon>
        <taxon>Pezizomycotina</taxon>
        <taxon>Sordariomycetes</taxon>
        <taxon>Hypocreomycetidae</taxon>
        <taxon>Glomerellales</taxon>
        <taxon>Glomerellaceae</taxon>
        <taxon>Colletotrichum</taxon>
        <taxon>Colletotrichum truncatum species complex</taxon>
    </lineage>
</organism>
<proteinExistence type="predicted"/>
<comment type="caution">
    <text evidence="1">The sequence shown here is derived from an EMBL/GenBank/DDBJ whole genome shotgun (WGS) entry which is preliminary data.</text>
</comment>